<dbReference type="STRING" id="908337.HMPREF9257_0614"/>
<dbReference type="Gene3D" id="1.10.12.10">
    <property type="entry name" value="Lyase 2-enoyl-coa Hydratase, Chain A, domain 2"/>
    <property type="match status" value="1"/>
</dbReference>
<dbReference type="SUPFAM" id="SSF52096">
    <property type="entry name" value="ClpP/crotonase"/>
    <property type="match status" value="1"/>
</dbReference>
<dbReference type="PANTHER" id="PTHR43802">
    <property type="entry name" value="ENOYL-COA HYDRATASE"/>
    <property type="match status" value="1"/>
</dbReference>
<dbReference type="Gene3D" id="3.90.226.10">
    <property type="entry name" value="2-enoyl-CoA Hydratase, Chain A, domain 1"/>
    <property type="match status" value="1"/>
</dbReference>
<dbReference type="CDD" id="cd06558">
    <property type="entry name" value="crotonase-like"/>
    <property type="match status" value="1"/>
</dbReference>
<dbReference type="InterPro" id="IPR001753">
    <property type="entry name" value="Enoyl-CoA_hydra/iso"/>
</dbReference>
<proteinExistence type="inferred from homology"/>
<sequence length="261" mass="28162">MSKVIYEVKENIGQIILNDPKNLNAIDDSMAEDLLAALQQAEADPEAKVITITAAGKVFCGGGNLKHILSQFEANPDYDLHDLAKKVADTSLFMKKCKKLIVIGSQAAAAGAGFNLALAGDFLIASEECQFIQAFVKIGLVPDMGGSYLLSRAVGANKAAQLALTGNPVKAQEGLELGFIHQVVANNELEGAVFDLAKKLARGPLKAYELIKAELFEASFKDFEAYLETESHLQSEASHTEDFKEGVRAFVEKRRANFVGK</sequence>
<evidence type="ECO:0000313" key="3">
    <source>
        <dbReference type="Proteomes" id="UP000005990"/>
    </source>
</evidence>
<dbReference type="GO" id="GO:0016853">
    <property type="term" value="F:isomerase activity"/>
    <property type="evidence" value="ECO:0007669"/>
    <property type="project" value="UniProtKB-KW"/>
</dbReference>
<comment type="caution">
    <text evidence="2">The sequence shown here is derived from an EMBL/GenBank/DDBJ whole genome shotgun (WGS) entry which is preliminary data.</text>
</comment>
<gene>
    <name evidence="2" type="ORF">HMPREF9257_0614</name>
</gene>
<dbReference type="InterPro" id="IPR029045">
    <property type="entry name" value="ClpP/crotonase-like_dom_sf"/>
</dbReference>
<dbReference type="EMBL" id="AENN01000017">
    <property type="protein sequence ID" value="EFR30603.1"/>
    <property type="molecule type" value="Genomic_DNA"/>
</dbReference>
<keyword evidence="3" id="KW-1185">Reference proteome</keyword>
<dbReference type="InterPro" id="IPR014748">
    <property type="entry name" value="Enoyl-CoA_hydra_C"/>
</dbReference>
<name>E4KQQ5_9LACT</name>
<organism evidence="2 3">
    <name type="scientific">Eremococcus coleocola ACS-139-V-Col8</name>
    <dbReference type="NCBI Taxonomy" id="908337"/>
    <lineage>
        <taxon>Bacteria</taxon>
        <taxon>Bacillati</taxon>
        <taxon>Bacillota</taxon>
        <taxon>Bacilli</taxon>
        <taxon>Lactobacillales</taxon>
        <taxon>Aerococcaceae</taxon>
        <taxon>Eremococcus</taxon>
    </lineage>
</organism>
<evidence type="ECO:0000313" key="2">
    <source>
        <dbReference type="EMBL" id="EFR30603.1"/>
    </source>
</evidence>
<keyword evidence="2" id="KW-0413">Isomerase</keyword>
<accession>E4KQQ5</accession>
<dbReference type="Pfam" id="PF00378">
    <property type="entry name" value="ECH_1"/>
    <property type="match status" value="1"/>
</dbReference>
<comment type="similarity">
    <text evidence="1">Belongs to the enoyl-CoA hydratase/isomerase family.</text>
</comment>
<dbReference type="PANTHER" id="PTHR43802:SF1">
    <property type="entry name" value="IP11341P-RELATED"/>
    <property type="match status" value="1"/>
</dbReference>
<dbReference type="OrthoDB" id="9775794at2"/>
<dbReference type="eggNOG" id="COG1024">
    <property type="taxonomic scope" value="Bacteria"/>
</dbReference>
<evidence type="ECO:0000256" key="1">
    <source>
        <dbReference type="ARBA" id="ARBA00005254"/>
    </source>
</evidence>
<dbReference type="AlphaFoldDB" id="E4KQQ5"/>
<protein>
    <submittedName>
        <fullName evidence="2">Enoyl-CoA hydratase/isomerase family protein</fullName>
    </submittedName>
</protein>
<dbReference type="RefSeq" id="WP_006418763.1">
    <property type="nucleotide sequence ID" value="NZ_AENN01000017.1"/>
</dbReference>
<dbReference type="Proteomes" id="UP000005990">
    <property type="component" value="Unassembled WGS sequence"/>
</dbReference>
<reference evidence="2 3" key="1">
    <citation type="submission" date="2010-10" db="EMBL/GenBank/DDBJ databases">
        <authorList>
            <person name="Durkin A.S."/>
            <person name="Madupu R."/>
            <person name="Torralba M."/>
            <person name="Gillis M."/>
            <person name="Methe B."/>
            <person name="Sutton G."/>
            <person name="Nelson K.E."/>
        </authorList>
    </citation>
    <scope>NUCLEOTIDE SEQUENCE [LARGE SCALE GENOMIC DNA]</scope>
    <source>
        <strain evidence="2 3">ACS-139-V-Col8</strain>
    </source>
</reference>